<evidence type="ECO:0000256" key="1">
    <source>
        <dbReference type="SAM" id="MobiDB-lite"/>
    </source>
</evidence>
<feature type="region of interest" description="Disordered" evidence="1">
    <location>
        <begin position="83"/>
        <end position="146"/>
    </location>
</feature>
<sequence>MIHSKKRNRLESKRLNDFVFVKFNVMLKSKHVNISRDPISAKNLDEGKVVEWLIGSSEGDNENEEEVFPREGLTWQQLGDIVDADLGPRRSTTPTNQQSQNESLKRKRIVTQALQKDDEYAGLSEEEMQAPLLDTMLEDYETEEKI</sequence>
<dbReference type="Proteomes" id="UP001418222">
    <property type="component" value="Unassembled WGS sequence"/>
</dbReference>
<dbReference type="EMBL" id="JBBWWQ010000012">
    <property type="protein sequence ID" value="KAK8934929.1"/>
    <property type="molecule type" value="Genomic_DNA"/>
</dbReference>
<dbReference type="AlphaFoldDB" id="A0AAP0BBE6"/>
<keyword evidence="3" id="KW-1185">Reference proteome</keyword>
<protein>
    <submittedName>
        <fullName evidence="2">Uncharacterized protein</fullName>
    </submittedName>
</protein>
<feature type="compositionally biased region" description="Polar residues" evidence="1">
    <location>
        <begin position="90"/>
        <end position="102"/>
    </location>
</feature>
<evidence type="ECO:0000313" key="2">
    <source>
        <dbReference type="EMBL" id="KAK8934929.1"/>
    </source>
</evidence>
<feature type="compositionally biased region" description="Acidic residues" evidence="1">
    <location>
        <begin position="136"/>
        <end position="146"/>
    </location>
</feature>
<evidence type="ECO:0000313" key="3">
    <source>
        <dbReference type="Proteomes" id="UP001418222"/>
    </source>
</evidence>
<accession>A0AAP0BBE6</accession>
<reference evidence="2 3" key="1">
    <citation type="journal article" date="2022" name="Nat. Plants">
        <title>Genomes of leafy and leafless Platanthera orchids illuminate the evolution of mycoheterotrophy.</title>
        <authorList>
            <person name="Li M.H."/>
            <person name="Liu K.W."/>
            <person name="Li Z."/>
            <person name="Lu H.C."/>
            <person name="Ye Q.L."/>
            <person name="Zhang D."/>
            <person name="Wang J.Y."/>
            <person name="Li Y.F."/>
            <person name="Zhong Z.M."/>
            <person name="Liu X."/>
            <person name="Yu X."/>
            <person name="Liu D.K."/>
            <person name="Tu X.D."/>
            <person name="Liu B."/>
            <person name="Hao Y."/>
            <person name="Liao X.Y."/>
            <person name="Jiang Y.T."/>
            <person name="Sun W.H."/>
            <person name="Chen J."/>
            <person name="Chen Y.Q."/>
            <person name="Ai Y."/>
            <person name="Zhai J.W."/>
            <person name="Wu S.S."/>
            <person name="Zhou Z."/>
            <person name="Hsiao Y.Y."/>
            <person name="Wu W.L."/>
            <person name="Chen Y.Y."/>
            <person name="Lin Y.F."/>
            <person name="Hsu J.L."/>
            <person name="Li C.Y."/>
            <person name="Wang Z.W."/>
            <person name="Zhao X."/>
            <person name="Zhong W.Y."/>
            <person name="Ma X.K."/>
            <person name="Ma L."/>
            <person name="Huang J."/>
            <person name="Chen G.Z."/>
            <person name="Huang M.Z."/>
            <person name="Huang L."/>
            <person name="Peng D.H."/>
            <person name="Luo Y.B."/>
            <person name="Zou S.Q."/>
            <person name="Chen S.P."/>
            <person name="Lan S."/>
            <person name="Tsai W.C."/>
            <person name="Van de Peer Y."/>
            <person name="Liu Z.J."/>
        </authorList>
    </citation>
    <scope>NUCLEOTIDE SEQUENCE [LARGE SCALE GENOMIC DNA]</scope>
    <source>
        <strain evidence="2">Lor287</strain>
    </source>
</reference>
<organism evidence="2 3">
    <name type="scientific">Platanthera zijinensis</name>
    <dbReference type="NCBI Taxonomy" id="2320716"/>
    <lineage>
        <taxon>Eukaryota</taxon>
        <taxon>Viridiplantae</taxon>
        <taxon>Streptophyta</taxon>
        <taxon>Embryophyta</taxon>
        <taxon>Tracheophyta</taxon>
        <taxon>Spermatophyta</taxon>
        <taxon>Magnoliopsida</taxon>
        <taxon>Liliopsida</taxon>
        <taxon>Asparagales</taxon>
        <taxon>Orchidaceae</taxon>
        <taxon>Orchidoideae</taxon>
        <taxon>Orchideae</taxon>
        <taxon>Orchidinae</taxon>
        <taxon>Platanthera</taxon>
    </lineage>
</organism>
<gene>
    <name evidence="2" type="ORF">KSP39_PZI014532</name>
</gene>
<comment type="caution">
    <text evidence="2">The sequence shown here is derived from an EMBL/GenBank/DDBJ whole genome shotgun (WGS) entry which is preliminary data.</text>
</comment>
<name>A0AAP0BBE6_9ASPA</name>
<proteinExistence type="predicted"/>